<dbReference type="InterPro" id="IPR013525">
    <property type="entry name" value="ABC2_TM"/>
</dbReference>
<dbReference type="AlphaFoldDB" id="A0A561UHP0"/>
<feature type="transmembrane region" description="Helical" evidence="5">
    <location>
        <begin position="183"/>
        <end position="208"/>
    </location>
</feature>
<evidence type="ECO:0000313" key="8">
    <source>
        <dbReference type="Proteomes" id="UP000317940"/>
    </source>
</evidence>
<accession>A0A561UHP0</accession>
<dbReference type="RefSeq" id="WP_145905235.1">
    <property type="nucleotide sequence ID" value="NZ_BAAAMZ010000012.1"/>
</dbReference>
<feature type="transmembrane region" description="Helical" evidence="5">
    <location>
        <begin position="33"/>
        <end position="53"/>
    </location>
</feature>
<feature type="transmembrane region" description="Helical" evidence="5">
    <location>
        <begin position="147"/>
        <end position="171"/>
    </location>
</feature>
<evidence type="ECO:0000256" key="3">
    <source>
        <dbReference type="ARBA" id="ARBA00022989"/>
    </source>
</evidence>
<comment type="caution">
    <text evidence="7">The sequence shown here is derived from an EMBL/GenBank/DDBJ whole genome shotgun (WGS) entry which is preliminary data.</text>
</comment>
<dbReference type="InterPro" id="IPR052902">
    <property type="entry name" value="ABC-2_transporter"/>
</dbReference>
<feature type="domain" description="ABC-2 type transporter transmembrane" evidence="6">
    <location>
        <begin position="48"/>
        <end position="229"/>
    </location>
</feature>
<reference evidence="7 8" key="1">
    <citation type="submission" date="2019-06" db="EMBL/GenBank/DDBJ databases">
        <title>Sequencing the genomes of 1000 actinobacteria strains.</title>
        <authorList>
            <person name="Klenk H.-P."/>
        </authorList>
    </citation>
    <scope>NUCLEOTIDE SEQUENCE [LARGE SCALE GENOMIC DNA]</scope>
    <source>
        <strain evidence="7 8">DSM 44826</strain>
    </source>
</reference>
<name>A0A561UHP0_9ACTN</name>
<keyword evidence="8" id="KW-1185">Reference proteome</keyword>
<dbReference type="EMBL" id="VIWT01000001">
    <property type="protein sequence ID" value="TWF98876.1"/>
    <property type="molecule type" value="Genomic_DNA"/>
</dbReference>
<feature type="transmembrane region" description="Helical" evidence="5">
    <location>
        <begin position="73"/>
        <end position="92"/>
    </location>
</feature>
<sequence length="266" mass="28695">MTTATSTPTTPGTARRMLALARTEGLLLTRNRIAIYMALAMPLCLIGVLRQSLKSQHAQLPGGDLHSALLLSLYLTVLLFVVYYNLTAAYVARRNDLVLKRLRTGELTDLEIFAGTALPGLLLALLQMVAMTVGVAALVGLPAPRNPLLVVVGLLLALAVLVPLAALSSAFTKSVETSGITTLPVMMLTMFGSGLLVPFSVFSGPVLLVPRLLPTTPALALLRTGWLGSDGAHHPMAWWLYLPVALAWAALAVWAARRWFRWEPRR</sequence>
<dbReference type="Pfam" id="PF12698">
    <property type="entry name" value="ABC2_membrane_3"/>
    <property type="match status" value="1"/>
</dbReference>
<evidence type="ECO:0000256" key="4">
    <source>
        <dbReference type="ARBA" id="ARBA00023136"/>
    </source>
</evidence>
<keyword evidence="3 5" id="KW-1133">Transmembrane helix</keyword>
<dbReference type="GO" id="GO:0140359">
    <property type="term" value="F:ABC-type transporter activity"/>
    <property type="evidence" value="ECO:0007669"/>
    <property type="project" value="InterPro"/>
</dbReference>
<evidence type="ECO:0000256" key="5">
    <source>
        <dbReference type="SAM" id="Phobius"/>
    </source>
</evidence>
<dbReference type="OrthoDB" id="3214063at2"/>
<feature type="transmembrane region" description="Helical" evidence="5">
    <location>
        <begin position="112"/>
        <end position="141"/>
    </location>
</feature>
<dbReference type="PANTHER" id="PTHR43027">
    <property type="entry name" value="DOXORUBICIN RESISTANCE ABC TRANSPORTER PERMEASE PROTEIN DRRC-RELATED"/>
    <property type="match status" value="1"/>
</dbReference>
<organism evidence="7 8">
    <name type="scientific">Kitasatospora viridis</name>
    <dbReference type="NCBI Taxonomy" id="281105"/>
    <lineage>
        <taxon>Bacteria</taxon>
        <taxon>Bacillati</taxon>
        <taxon>Actinomycetota</taxon>
        <taxon>Actinomycetes</taxon>
        <taxon>Kitasatosporales</taxon>
        <taxon>Streptomycetaceae</taxon>
        <taxon>Kitasatospora</taxon>
    </lineage>
</organism>
<evidence type="ECO:0000259" key="6">
    <source>
        <dbReference type="Pfam" id="PF12698"/>
    </source>
</evidence>
<comment type="subcellular location">
    <subcellularLocation>
        <location evidence="1">Membrane</location>
        <topology evidence="1">Multi-pass membrane protein</topology>
    </subcellularLocation>
</comment>
<evidence type="ECO:0000256" key="1">
    <source>
        <dbReference type="ARBA" id="ARBA00004141"/>
    </source>
</evidence>
<evidence type="ECO:0000313" key="7">
    <source>
        <dbReference type="EMBL" id="TWF98876.1"/>
    </source>
</evidence>
<keyword evidence="4 5" id="KW-0472">Membrane</keyword>
<feature type="transmembrane region" description="Helical" evidence="5">
    <location>
        <begin position="236"/>
        <end position="256"/>
    </location>
</feature>
<protein>
    <submittedName>
        <fullName evidence="7">ABC-2 type transport system permease protein</fullName>
    </submittedName>
</protein>
<dbReference type="Proteomes" id="UP000317940">
    <property type="component" value="Unassembled WGS sequence"/>
</dbReference>
<gene>
    <name evidence="7" type="ORF">FHX73_112703</name>
</gene>
<dbReference type="GO" id="GO:0016020">
    <property type="term" value="C:membrane"/>
    <property type="evidence" value="ECO:0007669"/>
    <property type="project" value="UniProtKB-SubCell"/>
</dbReference>
<proteinExistence type="predicted"/>
<dbReference type="PANTHER" id="PTHR43027:SF2">
    <property type="entry name" value="TRANSPORT PERMEASE PROTEIN"/>
    <property type="match status" value="1"/>
</dbReference>
<keyword evidence="2 5" id="KW-0812">Transmembrane</keyword>
<evidence type="ECO:0000256" key="2">
    <source>
        <dbReference type="ARBA" id="ARBA00022692"/>
    </source>
</evidence>